<gene>
    <name evidence="1" type="ORF">DM48_3168</name>
</gene>
<organism evidence="1 2">
    <name type="scientific">Burkholderia gladioli</name>
    <name type="common">Pseudomonas marginata</name>
    <name type="synonym">Phytomonas marginata</name>
    <dbReference type="NCBI Taxonomy" id="28095"/>
    <lineage>
        <taxon>Bacteria</taxon>
        <taxon>Pseudomonadati</taxon>
        <taxon>Pseudomonadota</taxon>
        <taxon>Betaproteobacteria</taxon>
        <taxon>Burkholderiales</taxon>
        <taxon>Burkholderiaceae</taxon>
        <taxon>Burkholderia</taxon>
    </lineage>
</organism>
<dbReference type="Proteomes" id="UP000029590">
    <property type="component" value="Unassembled WGS sequence"/>
</dbReference>
<dbReference type="AlphaFoldDB" id="A0AAW7R6D8"/>
<name>A0AAW7R6D8_BURGA</name>
<accession>A0AAW7R6D8</accession>
<sequence>MTNPQRARGACPEDRELVACFAGLDTPAVSDALDPLGLSQWRAAR</sequence>
<comment type="caution">
    <text evidence="1">The sequence shown here is derived from an EMBL/GenBank/DDBJ whole genome shotgun (WGS) entry which is preliminary data.</text>
</comment>
<protein>
    <submittedName>
        <fullName evidence="1">Uncharacterized protein</fullName>
    </submittedName>
</protein>
<dbReference type="KEGG" id="bgo:BM43_4606"/>
<reference evidence="1 2" key="1">
    <citation type="submission" date="2014-04" db="EMBL/GenBank/DDBJ databases">
        <authorList>
            <person name="Bishop-Lilly K.A."/>
            <person name="Broomall S.M."/>
            <person name="Chain P.S."/>
            <person name="Chertkov O."/>
            <person name="Coyne S.R."/>
            <person name="Daligault H.E."/>
            <person name="Davenport K.W."/>
            <person name="Erkkila T."/>
            <person name="Frey K.G."/>
            <person name="Gibbons H.S."/>
            <person name="Gu W."/>
            <person name="Jaissle J."/>
            <person name="Johnson S.L."/>
            <person name="Koroleva G.I."/>
            <person name="Ladner J.T."/>
            <person name="Lo C.-C."/>
            <person name="Minogue T.D."/>
            <person name="Munk C."/>
            <person name="Palacios G.F."/>
            <person name="Redden C.L."/>
            <person name="Rosenzweig C.N."/>
            <person name="Scholz M.B."/>
            <person name="Teshima H."/>
            <person name="Xu Y."/>
        </authorList>
    </citation>
    <scope>NUCLEOTIDE SEQUENCE [LARGE SCALE GENOMIC DNA]</scope>
    <source>
        <strain evidence="2">gladioli</strain>
    </source>
</reference>
<dbReference type="RefSeq" id="WP_230676451.1">
    <property type="nucleotide sequence ID" value="NZ_CADEPT010000002.1"/>
</dbReference>
<proteinExistence type="predicted"/>
<evidence type="ECO:0000313" key="1">
    <source>
        <dbReference type="EMBL" id="KGC14109.1"/>
    </source>
</evidence>
<evidence type="ECO:0000313" key="2">
    <source>
        <dbReference type="Proteomes" id="UP000029590"/>
    </source>
</evidence>
<dbReference type="EMBL" id="JPGG01000016">
    <property type="protein sequence ID" value="KGC14109.1"/>
    <property type="molecule type" value="Genomic_DNA"/>
</dbReference>